<sequence length="119" mass="13701">IFLIGLGLNIHARLKLSALSIDRIIRKIAQIFIDNINKNIRNYNPTRDNSGVTQSLVMNIKAVSQDFCRLVFVYILVLKKSKVGIYYPLRDVDNVKEIFEFLASQQALIGRFLMVKNLF</sequence>
<evidence type="ECO:0000313" key="1">
    <source>
        <dbReference type="EMBL" id="CAG8584404.1"/>
    </source>
</evidence>
<organism evidence="1 2">
    <name type="scientific">Funneliformis caledonium</name>
    <dbReference type="NCBI Taxonomy" id="1117310"/>
    <lineage>
        <taxon>Eukaryota</taxon>
        <taxon>Fungi</taxon>
        <taxon>Fungi incertae sedis</taxon>
        <taxon>Mucoromycota</taxon>
        <taxon>Glomeromycotina</taxon>
        <taxon>Glomeromycetes</taxon>
        <taxon>Glomerales</taxon>
        <taxon>Glomeraceae</taxon>
        <taxon>Funneliformis</taxon>
    </lineage>
</organism>
<reference evidence="1" key="1">
    <citation type="submission" date="2021-06" db="EMBL/GenBank/DDBJ databases">
        <authorList>
            <person name="Kallberg Y."/>
            <person name="Tangrot J."/>
            <person name="Rosling A."/>
        </authorList>
    </citation>
    <scope>NUCLEOTIDE SEQUENCE</scope>
    <source>
        <strain evidence="1">UK204</strain>
    </source>
</reference>
<accession>A0A9N9G8G8</accession>
<name>A0A9N9G8G8_9GLOM</name>
<keyword evidence="2" id="KW-1185">Reference proteome</keyword>
<gene>
    <name evidence="1" type="ORF">FCALED_LOCUS7765</name>
</gene>
<dbReference type="Proteomes" id="UP000789570">
    <property type="component" value="Unassembled WGS sequence"/>
</dbReference>
<dbReference type="AlphaFoldDB" id="A0A9N9G8G8"/>
<dbReference type="EMBL" id="CAJVPQ010002127">
    <property type="protein sequence ID" value="CAG8584404.1"/>
    <property type="molecule type" value="Genomic_DNA"/>
</dbReference>
<feature type="non-terminal residue" evidence="1">
    <location>
        <position position="1"/>
    </location>
</feature>
<proteinExistence type="predicted"/>
<evidence type="ECO:0000313" key="2">
    <source>
        <dbReference type="Proteomes" id="UP000789570"/>
    </source>
</evidence>
<comment type="caution">
    <text evidence="1">The sequence shown here is derived from an EMBL/GenBank/DDBJ whole genome shotgun (WGS) entry which is preliminary data.</text>
</comment>
<protein>
    <submittedName>
        <fullName evidence="1">4970_t:CDS:1</fullName>
    </submittedName>
</protein>